<dbReference type="PANTHER" id="PTHR48100:SF1">
    <property type="entry name" value="HISTIDINE PHOSPHATASE FAMILY PROTEIN-RELATED"/>
    <property type="match status" value="1"/>
</dbReference>
<dbReference type="EMBL" id="MHIL01000020">
    <property type="protein sequence ID" value="OGY51336.1"/>
    <property type="molecule type" value="Genomic_DNA"/>
</dbReference>
<proteinExistence type="predicted"/>
<protein>
    <recommendedName>
        <fullName evidence="5">Phosphoglycerate mutase</fullName>
    </recommendedName>
</protein>
<dbReference type="Pfam" id="PF00300">
    <property type="entry name" value="His_Phos_1"/>
    <property type="match status" value="1"/>
</dbReference>
<feature type="binding site" evidence="2">
    <location>
        <position position="93"/>
    </location>
    <ligand>
        <name>substrate</name>
    </ligand>
</feature>
<name>A0A1G1YHR4_9BACT</name>
<dbReference type="GO" id="GO:0016791">
    <property type="term" value="F:phosphatase activity"/>
    <property type="evidence" value="ECO:0007669"/>
    <property type="project" value="TreeGrafter"/>
</dbReference>
<dbReference type="CDD" id="cd07067">
    <property type="entry name" value="HP_PGM_like"/>
    <property type="match status" value="1"/>
</dbReference>
<feature type="binding site" evidence="2">
    <location>
        <position position="57"/>
    </location>
    <ligand>
        <name>substrate</name>
    </ligand>
</feature>
<gene>
    <name evidence="3" type="ORF">A3J59_02620</name>
</gene>
<dbReference type="InterPro" id="IPR029033">
    <property type="entry name" value="His_PPase_superfam"/>
</dbReference>
<feature type="active site" description="Proton donor/acceptor" evidence="1">
    <location>
        <position position="81"/>
    </location>
</feature>
<dbReference type="PANTHER" id="PTHR48100">
    <property type="entry name" value="BROAD-SPECIFICITY PHOSPHATASE YOR283W-RELATED"/>
    <property type="match status" value="1"/>
</dbReference>
<dbReference type="AlphaFoldDB" id="A0A1G1YHR4"/>
<sequence>MKIYLIRHGESTSDVKERYDEDYDDNLTKKGIKEAGVIAKKLSNSNIEIIFTSPKIRALQTTKILKSELNCKTMVLDDLSEQDIYGAYPELSKDQPEEEYRRLGEILADQDEIIEGVETYSHFKKRVVKSFSELIRQDFNVIAIVTHGGPIRIIFREILKLGEFKKIGNASIILLEKNKSLLRVIKIDGAALASQPPAPQPTHFDKKYFHQRSMVP</sequence>
<accession>A0A1G1YHR4</accession>
<dbReference type="Gene3D" id="3.40.50.1240">
    <property type="entry name" value="Phosphoglycerate mutase-like"/>
    <property type="match status" value="1"/>
</dbReference>
<evidence type="ECO:0000313" key="3">
    <source>
        <dbReference type="EMBL" id="OGY51336.1"/>
    </source>
</evidence>
<dbReference type="SUPFAM" id="SSF53254">
    <property type="entry name" value="Phosphoglycerate mutase-like"/>
    <property type="match status" value="1"/>
</dbReference>
<feature type="binding site" evidence="2">
    <location>
        <begin position="81"/>
        <end position="85"/>
    </location>
    <ligand>
        <name>substrate</name>
    </ligand>
</feature>
<feature type="active site" description="Tele-phosphohistidine intermediate" evidence="1">
    <location>
        <position position="8"/>
    </location>
</feature>
<reference evidence="3 4" key="1">
    <citation type="journal article" date="2016" name="Nat. Commun.">
        <title>Thousands of microbial genomes shed light on interconnected biogeochemical processes in an aquifer system.</title>
        <authorList>
            <person name="Anantharaman K."/>
            <person name="Brown C.T."/>
            <person name="Hug L.A."/>
            <person name="Sharon I."/>
            <person name="Castelle C.J."/>
            <person name="Probst A.J."/>
            <person name="Thomas B.C."/>
            <person name="Singh A."/>
            <person name="Wilkins M.J."/>
            <person name="Karaoz U."/>
            <person name="Brodie E.L."/>
            <person name="Williams K.H."/>
            <person name="Hubbard S.S."/>
            <person name="Banfield J.F."/>
        </authorList>
    </citation>
    <scope>NUCLEOTIDE SEQUENCE [LARGE SCALE GENOMIC DNA]</scope>
</reference>
<dbReference type="InterPro" id="IPR013078">
    <property type="entry name" value="His_Pase_superF_clade-1"/>
</dbReference>
<dbReference type="GO" id="GO:0005737">
    <property type="term" value="C:cytoplasm"/>
    <property type="evidence" value="ECO:0007669"/>
    <property type="project" value="TreeGrafter"/>
</dbReference>
<dbReference type="STRING" id="1797542.A3J59_02620"/>
<dbReference type="InterPro" id="IPR050275">
    <property type="entry name" value="PGM_Phosphatase"/>
</dbReference>
<evidence type="ECO:0000313" key="4">
    <source>
        <dbReference type="Proteomes" id="UP000177310"/>
    </source>
</evidence>
<evidence type="ECO:0008006" key="5">
    <source>
        <dbReference type="Google" id="ProtNLM"/>
    </source>
</evidence>
<comment type="caution">
    <text evidence="3">The sequence shown here is derived from an EMBL/GenBank/DDBJ whole genome shotgun (WGS) entry which is preliminary data.</text>
</comment>
<evidence type="ECO:0000256" key="1">
    <source>
        <dbReference type="PIRSR" id="PIRSR613078-1"/>
    </source>
</evidence>
<dbReference type="SMART" id="SM00855">
    <property type="entry name" value="PGAM"/>
    <property type="match status" value="1"/>
</dbReference>
<dbReference type="Proteomes" id="UP000177310">
    <property type="component" value="Unassembled WGS sequence"/>
</dbReference>
<evidence type="ECO:0000256" key="2">
    <source>
        <dbReference type="PIRSR" id="PIRSR613078-2"/>
    </source>
</evidence>
<organism evidence="3 4">
    <name type="scientific">Candidatus Buchananbacteria bacterium RIFCSPHIGHO2_02_FULL_56_16</name>
    <dbReference type="NCBI Taxonomy" id="1797542"/>
    <lineage>
        <taxon>Bacteria</taxon>
        <taxon>Candidatus Buchananiibacteriota</taxon>
    </lineage>
</organism>